<reference evidence="1 2" key="1">
    <citation type="journal article" date="2014" name="Am. J. Bot.">
        <title>Genome assembly and annotation for red clover (Trifolium pratense; Fabaceae).</title>
        <authorList>
            <person name="Istvanek J."/>
            <person name="Jaros M."/>
            <person name="Krenek A."/>
            <person name="Repkova J."/>
        </authorList>
    </citation>
    <scope>NUCLEOTIDE SEQUENCE [LARGE SCALE GENOMIC DNA]</scope>
    <source>
        <strain evidence="2">cv. Tatra</strain>
        <tissue evidence="1">Young leaves</tissue>
    </source>
</reference>
<dbReference type="Proteomes" id="UP000236291">
    <property type="component" value="Unassembled WGS sequence"/>
</dbReference>
<feature type="non-terminal residue" evidence="1">
    <location>
        <position position="89"/>
    </location>
</feature>
<sequence>VKVKIVEEWGFAMGEDSCLLGEDFESELSNSTCGEGHVDPEARRNVDMLVNNFTDRLEEDGGDLAHGVCEEEPFEVNEVVPSFVGESGE</sequence>
<evidence type="ECO:0000313" key="1">
    <source>
        <dbReference type="EMBL" id="PNX63823.1"/>
    </source>
</evidence>
<name>A0A2K3KC40_TRIPR</name>
<dbReference type="EMBL" id="ASHM01159075">
    <property type="protein sequence ID" value="PNX63823.1"/>
    <property type="molecule type" value="Genomic_DNA"/>
</dbReference>
<proteinExistence type="predicted"/>
<gene>
    <name evidence="1" type="ORF">L195_g061813</name>
</gene>
<accession>A0A2K3KC40</accession>
<feature type="non-terminal residue" evidence="1">
    <location>
        <position position="1"/>
    </location>
</feature>
<reference evidence="1 2" key="2">
    <citation type="journal article" date="2017" name="Front. Plant Sci.">
        <title>Gene Classification and Mining of Molecular Markers Useful in Red Clover (Trifolium pratense) Breeding.</title>
        <authorList>
            <person name="Istvanek J."/>
            <person name="Dluhosova J."/>
            <person name="Dluhos P."/>
            <person name="Patkova L."/>
            <person name="Nedelnik J."/>
            <person name="Repkova J."/>
        </authorList>
    </citation>
    <scope>NUCLEOTIDE SEQUENCE [LARGE SCALE GENOMIC DNA]</scope>
    <source>
        <strain evidence="2">cv. Tatra</strain>
        <tissue evidence="1">Young leaves</tissue>
    </source>
</reference>
<dbReference type="AlphaFoldDB" id="A0A2K3KC40"/>
<organism evidence="1 2">
    <name type="scientific">Trifolium pratense</name>
    <name type="common">Red clover</name>
    <dbReference type="NCBI Taxonomy" id="57577"/>
    <lineage>
        <taxon>Eukaryota</taxon>
        <taxon>Viridiplantae</taxon>
        <taxon>Streptophyta</taxon>
        <taxon>Embryophyta</taxon>
        <taxon>Tracheophyta</taxon>
        <taxon>Spermatophyta</taxon>
        <taxon>Magnoliopsida</taxon>
        <taxon>eudicotyledons</taxon>
        <taxon>Gunneridae</taxon>
        <taxon>Pentapetalae</taxon>
        <taxon>rosids</taxon>
        <taxon>fabids</taxon>
        <taxon>Fabales</taxon>
        <taxon>Fabaceae</taxon>
        <taxon>Papilionoideae</taxon>
        <taxon>50 kb inversion clade</taxon>
        <taxon>NPAAA clade</taxon>
        <taxon>Hologalegina</taxon>
        <taxon>IRL clade</taxon>
        <taxon>Trifolieae</taxon>
        <taxon>Trifolium</taxon>
    </lineage>
</organism>
<comment type="caution">
    <text evidence="1">The sequence shown here is derived from an EMBL/GenBank/DDBJ whole genome shotgun (WGS) entry which is preliminary data.</text>
</comment>
<evidence type="ECO:0008006" key="3">
    <source>
        <dbReference type="Google" id="ProtNLM"/>
    </source>
</evidence>
<evidence type="ECO:0000313" key="2">
    <source>
        <dbReference type="Proteomes" id="UP000236291"/>
    </source>
</evidence>
<protein>
    <recommendedName>
        <fullName evidence="3">DUF4283 domain protein</fullName>
    </recommendedName>
</protein>